<dbReference type="PANTHER" id="PTHR38797">
    <property type="entry name" value="NUCLEAR PORE COMPLEX PROTEIN NUP85-RELATED"/>
    <property type="match status" value="1"/>
</dbReference>
<dbReference type="AlphaFoldDB" id="A0A9Q8US75"/>
<dbReference type="KEGG" id="ffu:CLAFUR5_10831"/>
<evidence type="ECO:0000313" key="3">
    <source>
        <dbReference type="Proteomes" id="UP000756132"/>
    </source>
</evidence>
<dbReference type="InterPro" id="IPR022085">
    <property type="entry name" value="OpdG"/>
</dbReference>
<dbReference type="PANTHER" id="PTHR38797:SF4">
    <property type="entry name" value="NUCLEAR PORE COMPLEX PROTEIN NUP85"/>
    <property type="match status" value="1"/>
</dbReference>
<gene>
    <name evidence="2" type="ORF">CLAFUR5_10831</name>
</gene>
<evidence type="ECO:0000313" key="2">
    <source>
        <dbReference type="EMBL" id="UJO20559.1"/>
    </source>
</evidence>
<protein>
    <submittedName>
        <fullName evidence="2">Uncharacterized protein</fullName>
    </submittedName>
</protein>
<dbReference type="EMBL" id="CP090170">
    <property type="protein sequence ID" value="UJO20559.1"/>
    <property type="molecule type" value="Genomic_DNA"/>
</dbReference>
<dbReference type="InterPro" id="IPR053204">
    <property type="entry name" value="Oxopyrrolidines_Biosynth-assoc"/>
</dbReference>
<proteinExistence type="predicted"/>
<dbReference type="Proteomes" id="UP000756132">
    <property type="component" value="Chromosome 8"/>
</dbReference>
<keyword evidence="3" id="KW-1185">Reference proteome</keyword>
<evidence type="ECO:0000256" key="1">
    <source>
        <dbReference type="SAM" id="MobiDB-lite"/>
    </source>
</evidence>
<reference evidence="2" key="1">
    <citation type="submission" date="2021-12" db="EMBL/GenBank/DDBJ databases">
        <authorList>
            <person name="Zaccaron A."/>
            <person name="Stergiopoulos I."/>
        </authorList>
    </citation>
    <scope>NUCLEOTIDE SEQUENCE</scope>
    <source>
        <strain evidence="2">Race5_Kim</strain>
    </source>
</reference>
<dbReference type="RefSeq" id="XP_047764925.1">
    <property type="nucleotide sequence ID" value="XM_047909979.1"/>
</dbReference>
<sequence length="336" mass="37745">MDLKVVLDVWWVPQDTTNMVIIEAIQDLAHGRLDPDGAAHKIDEAIFSAERGVVRNDDGICSVAVPDDPEHLSYRRGFLLQLLPRVVAQIPADHPGQDRLVELLKSIPSLPERQIAVNWGDGTQTENLWAREKVNDYQKHLTFMESRVFGFMWKWKCPGGPYDTESDAPRPSLENYAAFCARLFVAGIYSLEGCAIGRAPFATINHSRALPDDYDEHACAAAQWIIFAGAELSEVCAWNAQPGPRWKDWDSWRVKFQAISEAENSSEHCRELADRTLRIMGRVEEDDVTTGGARGFGMSYQDGDTIVSTNPEARNYVGKKDQWDEYGQDGLSDNDE</sequence>
<feature type="region of interest" description="Disordered" evidence="1">
    <location>
        <begin position="309"/>
        <end position="336"/>
    </location>
</feature>
<dbReference type="Pfam" id="PF12311">
    <property type="entry name" value="DUF3632"/>
    <property type="match status" value="1"/>
</dbReference>
<dbReference type="GeneID" id="71990709"/>
<dbReference type="OrthoDB" id="3350591at2759"/>
<feature type="compositionally biased region" description="Acidic residues" evidence="1">
    <location>
        <begin position="324"/>
        <end position="336"/>
    </location>
</feature>
<organism evidence="2 3">
    <name type="scientific">Passalora fulva</name>
    <name type="common">Tomato leaf mold</name>
    <name type="synonym">Cladosporium fulvum</name>
    <dbReference type="NCBI Taxonomy" id="5499"/>
    <lineage>
        <taxon>Eukaryota</taxon>
        <taxon>Fungi</taxon>
        <taxon>Dikarya</taxon>
        <taxon>Ascomycota</taxon>
        <taxon>Pezizomycotina</taxon>
        <taxon>Dothideomycetes</taxon>
        <taxon>Dothideomycetidae</taxon>
        <taxon>Mycosphaerellales</taxon>
        <taxon>Mycosphaerellaceae</taxon>
        <taxon>Fulvia</taxon>
    </lineage>
</organism>
<reference evidence="2" key="2">
    <citation type="journal article" date="2022" name="Microb. Genom.">
        <title>A chromosome-scale genome assembly of the tomato pathogen Cladosporium fulvum reveals a compartmentalized genome architecture and the presence of a dispensable chromosome.</title>
        <authorList>
            <person name="Zaccaron A.Z."/>
            <person name="Chen L.H."/>
            <person name="Samaras A."/>
            <person name="Stergiopoulos I."/>
        </authorList>
    </citation>
    <scope>NUCLEOTIDE SEQUENCE</scope>
    <source>
        <strain evidence="2">Race5_Kim</strain>
    </source>
</reference>
<name>A0A9Q8US75_PASFU</name>
<accession>A0A9Q8US75</accession>